<feature type="transmembrane region" description="Helical" evidence="2">
    <location>
        <begin position="23"/>
        <end position="45"/>
    </location>
</feature>
<dbReference type="OrthoDB" id="8526020at2"/>
<dbReference type="InterPro" id="IPR021457">
    <property type="entry name" value="DUF3108"/>
</dbReference>
<dbReference type="Proteomes" id="UP000256838">
    <property type="component" value="Unassembled WGS sequence"/>
</dbReference>
<dbReference type="RefSeq" id="WP_115532640.1">
    <property type="nucleotide sequence ID" value="NZ_QRGA01000003.1"/>
</dbReference>
<evidence type="ECO:0000256" key="1">
    <source>
        <dbReference type="SAM" id="MobiDB-lite"/>
    </source>
</evidence>
<feature type="compositionally biased region" description="Low complexity" evidence="1">
    <location>
        <begin position="125"/>
        <end position="141"/>
    </location>
</feature>
<feature type="compositionally biased region" description="Low complexity" evidence="1">
    <location>
        <begin position="394"/>
        <end position="406"/>
    </location>
</feature>
<name>A0A3D8K4P9_9BURK</name>
<keyword evidence="2" id="KW-0472">Membrane</keyword>
<keyword evidence="2" id="KW-0812">Transmembrane</keyword>
<organism evidence="3 4">
    <name type="scientific">Trinickia dinghuensis</name>
    <dbReference type="NCBI Taxonomy" id="2291023"/>
    <lineage>
        <taxon>Bacteria</taxon>
        <taxon>Pseudomonadati</taxon>
        <taxon>Pseudomonadota</taxon>
        <taxon>Betaproteobacteria</taxon>
        <taxon>Burkholderiales</taxon>
        <taxon>Burkholderiaceae</taxon>
        <taxon>Trinickia</taxon>
    </lineage>
</organism>
<evidence type="ECO:0000313" key="4">
    <source>
        <dbReference type="Proteomes" id="UP000256838"/>
    </source>
</evidence>
<dbReference type="EMBL" id="QRGA01000003">
    <property type="protein sequence ID" value="RDV00181.1"/>
    <property type="molecule type" value="Genomic_DNA"/>
</dbReference>
<sequence length="412" mass="43919">MSYPFCSDTVRTAPPTRGTHRRAWRWGIALAGVLALHGVAVFWFARYHGSFAPEKVVPPVQVALLTPQPIARDTVRAAPRRPAVRTESGGAHEGGTHPPVLHALAPSSVVPPLTENTDKAEKAEAASATQSATAGPGNAAGASGAAAAQAAAPAQASAAAAGIRFSVPPSGDLHYNTFYNGVENAPGTIHWESSGDGYEMIVSVPLPFVGTFTYESHGRIDAFGLSPEHYIEKRGRRPEDVTTFDRADKRIGFTRTSTTLALPDGAQDRFSVVMQLASLVRGDPDAYKPGVTRSFYVADNDSGELWPIETIGDESIQTAEGYIQARHFMRLPRHDGDRRRIDVWLAPALGWLPVRIMQTEPNGSQIELVWRGPLRAPGAKNAFTSGETPDDASDAPAADTGAAEAGPAREHP</sequence>
<feature type="region of interest" description="Disordered" evidence="1">
    <location>
        <begin position="74"/>
        <end position="141"/>
    </location>
</feature>
<keyword evidence="2" id="KW-1133">Transmembrane helix</keyword>
<evidence type="ECO:0000256" key="2">
    <source>
        <dbReference type="SAM" id="Phobius"/>
    </source>
</evidence>
<dbReference type="Pfam" id="PF11306">
    <property type="entry name" value="DUF3108"/>
    <property type="match status" value="1"/>
</dbReference>
<proteinExistence type="predicted"/>
<reference evidence="3 4" key="1">
    <citation type="submission" date="2018-08" db="EMBL/GenBank/DDBJ databases">
        <title>Paraburkholderia sp. DHOM06 isolated from forest soil.</title>
        <authorList>
            <person name="Gao Z.-H."/>
            <person name="Qiu L.-H."/>
        </authorList>
    </citation>
    <scope>NUCLEOTIDE SEQUENCE [LARGE SCALE GENOMIC DNA]</scope>
    <source>
        <strain evidence="3 4">DHOM06</strain>
    </source>
</reference>
<evidence type="ECO:0000313" key="3">
    <source>
        <dbReference type="EMBL" id="RDV00181.1"/>
    </source>
</evidence>
<protein>
    <submittedName>
        <fullName evidence="3">DUF3108 domain-containing protein</fullName>
    </submittedName>
</protein>
<gene>
    <name evidence="3" type="ORF">DWV00_06180</name>
</gene>
<accession>A0A3D8K4P9</accession>
<dbReference type="AlphaFoldDB" id="A0A3D8K4P9"/>
<feature type="region of interest" description="Disordered" evidence="1">
    <location>
        <begin position="377"/>
        <end position="412"/>
    </location>
</feature>
<keyword evidence="4" id="KW-1185">Reference proteome</keyword>
<comment type="caution">
    <text evidence="3">The sequence shown here is derived from an EMBL/GenBank/DDBJ whole genome shotgun (WGS) entry which is preliminary data.</text>
</comment>